<feature type="domain" description="GST N-terminal" evidence="5">
    <location>
        <begin position="1"/>
        <end position="82"/>
    </location>
</feature>
<evidence type="ECO:0000259" key="5">
    <source>
        <dbReference type="PROSITE" id="PS50404"/>
    </source>
</evidence>
<name>A0AAW2ZDN0_9EUKA</name>
<keyword evidence="3" id="KW-0808">Transferase</keyword>
<dbReference type="Pfam" id="PF02798">
    <property type="entry name" value="GST_N"/>
    <property type="match status" value="1"/>
</dbReference>
<dbReference type="InterPro" id="IPR004046">
    <property type="entry name" value="GST_C"/>
</dbReference>
<dbReference type="EMBL" id="JAOPGA020001393">
    <property type="protein sequence ID" value="KAL0488042.1"/>
    <property type="molecule type" value="Genomic_DNA"/>
</dbReference>
<proteinExistence type="inferred from homology"/>
<evidence type="ECO:0000256" key="1">
    <source>
        <dbReference type="ARBA" id="ARBA00010128"/>
    </source>
</evidence>
<dbReference type="Gene3D" id="3.40.30.10">
    <property type="entry name" value="Glutaredoxin"/>
    <property type="match status" value="1"/>
</dbReference>
<dbReference type="EC" id="2.5.1.18" evidence="2"/>
<evidence type="ECO:0000313" key="8">
    <source>
        <dbReference type="Proteomes" id="UP001431209"/>
    </source>
</evidence>
<dbReference type="CDD" id="cd03053">
    <property type="entry name" value="GST_N_Phi"/>
    <property type="match status" value="1"/>
</dbReference>
<dbReference type="PANTHER" id="PTHR43900">
    <property type="entry name" value="GLUTATHIONE S-TRANSFERASE RHO"/>
    <property type="match status" value="1"/>
</dbReference>
<dbReference type="GO" id="GO:0043295">
    <property type="term" value="F:glutathione binding"/>
    <property type="evidence" value="ECO:0007669"/>
    <property type="project" value="TreeGrafter"/>
</dbReference>
<dbReference type="GO" id="GO:0006749">
    <property type="term" value="P:glutathione metabolic process"/>
    <property type="evidence" value="ECO:0007669"/>
    <property type="project" value="TreeGrafter"/>
</dbReference>
<dbReference type="PANTHER" id="PTHR43900:SF3">
    <property type="entry name" value="GLUTATHIONE S-TRANSFERASE RHO"/>
    <property type="match status" value="1"/>
</dbReference>
<dbReference type="InterPro" id="IPR010987">
    <property type="entry name" value="Glutathione-S-Trfase_C-like"/>
</dbReference>
<dbReference type="GO" id="GO:0004364">
    <property type="term" value="F:glutathione transferase activity"/>
    <property type="evidence" value="ECO:0007669"/>
    <property type="project" value="UniProtKB-EC"/>
</dbReference>
<evidence type="ECO:0000313" key="7">
    <source>
        <dbReference type="EMBL" id="KAL0488042.1"/>
    </source>
</evidence>
<evidence type="ECO:0000259" key="6">
    <source>
        <dbReference type="PROSITE" id="PS50405"/>
    </source>
</evidence>
<evidence type="ECO:0000256" key="4">
    <source>
        <dbReference type="ARBA" id="ARBA00047960"/>
    </source>
</evidence>
<dbReference type="GO" id="GO:0009636">
    <property type="term" value="P:response to toxic substance"/>
    <property type="evidence" value="ECO:0007669"/>
    <property type="project" value="UniProtKB-ARBA"/>
</dbReference>
<sequence>MVLKLYGLAMSTCAQRVLITLKEKNVEYELVPVDLMKGAHKSPEFLEKQPFGKIPYLDDDGFIVYESRAICRYIENKYKGQGTELIPTEVKEAAIFEQGASIELSYYNEAVSVLAYENIFKGMFQPGSSPDAATVKSQTEKLAASLDAYEKVLSKQPYIGGNSFTLADVFHIPYGELLFKQGLGDLLSGDQRPHVKEWWNKISSRSSWQEVKKL</sequence>
<dbReference type="SUPFAM" id="SSF52833">
    <property type="entry name" value="Thioredoxin-like"/>
    <property type="match status" value="1"/>
</dbReference>
<reference evidence="7 8" key="1">
    <citation type="submission" date="2024-03" db="EMBL/GenBank/DDBJ databases">
        <title>The Acrasis kona genome and developmental transcriptomes reveal deep origins of eukaryotic multicellular pathways.</title>
        <authorList>
            <person name="Sheikh S."/>
            <person name="Fu C.-J."/>
            <person name="Brown M.W."/>
            <person name="Baldauf S.L."/>
        </authorList>
    </citation>
    <scope>NUCLEOTIDE SEQUENCE [LARGE SCALE GENOMIC DNA]</scope>
    <source>
        <strain evidence="7 8">ATCC MYA-3509</strain>
    </source>
</reference>
<accession>A0AAW2ZDN0</accession>
<dbReference type="InterPro" id="IPR004045">
    <property type="entry name" value="Glutathione_S-Trfase_N"/>
</dbReference>
<dbReference type="SFLD" id="SFLDG01154">
    <property type="entry name" value="Main.5:_Phi-like"/>
    <property type="match status" value="1"/>
</dbReference>
<dbReference type="SFLD" id="SFLDG00358">
    <property type="entry name" value="Main_(cytGST)"/>
    <property type="match status" value="1"/>
</dbReference>
<dbReference type="Gene3D" id="1.20.1050.10">
    <property type="match status" value="1"/>
</dbReference>
<dbReference type="Pfam" id="PF00043">
    <property type="entry name" value="GST_C"/>
    <property type="match status" value="1"/>
</dbReference>
<dbReference type="FunFam" id="1.20.1050.10:FF:000004">
    <property type="entry name" value="Glutathione S-transferase F2"/>
    <property type="match status" value="1"/>
</dbReference>
<dbReference type="InterPro" id="IPR036282">
    <property type="entry name" value="Glutathione-S-Trfase_C_sf"/>
</dbReference>
<dbReference type="FunFam" id="3.40.30.10:FF:000016">
    <property type="entry name" value="Glutathione S-transferase F2"/>
    <property type="match status" value="1"/>
</dbReference>
<evidence type="ECO:0000256" key="2">
    <source>
        <dbReference type="ARBA" id="ARBA00012452"/>
    </source>
</evidence>
<comment type="similarity">
    <text evidence="1">Belongs to the GST superfamily. Phi family.</text>
</comment>
<dbReference type="Proteomes" id="UP001431209">
    <property type="component" value="Unassembled WGS sequence"/>
</dbReference>
<evidence type="ECO:0000256" key="3">
    <source>
        <dbReference type="ARBA" id="ARBA00022679"/>
    </source>
</evidence>
<gene>
    <name evidence="7" type="ORF">AKO1_015236</name>
</gene>
<feature type="domain" description="GST C-terminal" evidence="6">
    <location>
        <begin position="89"/>
        <end position="214"/>
    </location>
</feature>
<dbReference type="SUPFAM" id="SSF47616">
    <property type="entry name" value="GST C-terminal domain-like"/>
    <property type="match status" value="1"/>
</dbReference>
<dbReference type="InterPro" id="IPR036249">
    <property type="entry name" value="Thioredoxin-like_sf"/>
</dbReference>
<dbReference type="SFLD" id="SFLDS00019">
    <property type="entry name" value="Glutathione_Transferase_(cytos"/>
    <property type="match status" value="1"/>
</dbReference>
<protein>
    <recommendedName>
        <fullName evidence="2">glutathione transferase</fullName>
        <ecNumber evidence="2">2.5.1.18</ecNumber>
    </recommendedName>
</protein>
<dbReference type="PROSITE" id="PS50405">
    <property type="entry name" value="GST_CTER"/>
    <property type="match status" value="1"/>
</dbReference>
<comment type="catalytic activity">
    <reaction evidence="4">
        <text>RX + glutathione = an S-substituted glutathione + a halide anion + H(+)</text>
        <dbReference type="Rhea" id="RHEA:16437"/>
        <dbReference type="ChEBI" id="CHEBI:15378"/>
        <dbReference type="ChEBI" id="CHEBI:16042"/>
        <dbReference type="ChEBI" id="CHEBI:17792"/>
        <dbReference type="ChEBI" id="CHEBI:57925"/>
        <dbReference type="ChEBI" id="CHEBI:90779"/>
        <dbReference type="EC" id="2.5.1.18"/>
    </reaction>
</comment>
<dbReference type="PROSITE" id="PS50404">
    <property type="entry name" value="GST_NTER"/>
    <property type="match status" value="1"/>
</dbReference>
<dbReference type="GO" id="GO:0005737">
    <property type="term" value="C:cytoplasm"/>
    <property type="evidence" value="ECO:0007669"/>
    <property type="project" value="TreeGrafter"/>
</dbReference>
<dbReference type="InterPro" id="IPR040079">
    <property type="entry name" value="Glutathione_S-Trfase"/>
</dbReference>
<organism evidence="7 8">
    <name type="scientific">Acrasis kona</name>
    <dbReference type="NCBI Taxonomy" id="1008807"/>
    <lineage>
        <taxon>Eukaryota</taxon>
        <taxon>Discoba</taxon>
        <taxon>Heterolobosea</taxon>
        <taxon>Tetramitia</taxon>
        <taxon>Eutetramitia</taxon>
        <taxon>Acrasidae</taxon>
        <taxon>Acrasis</taxon>
    </lineage>
</organism>
<keyword evidence="8" id="KW-1185">Reference proteome</keyword>
<dbReference type="AlphaFoldDB" id="A0AAW2ZDN0"/>
<comment type="caution">
    <text evidence="7">The sequence shown here is derived from an EMBL/GenBank/DDBJ whole genome shotgun (WGS) entry which is preliminary data.</text>
</comment>